<evidence type="ECO:0000259" key="7">
    <source>
        <dbReference type="PROSITE" id="PS50018"/>
    </source>
</evidence>
<keyword evidence="3" id="KW-0254">Endocytosis</keyword>
<dbReference type="PANTHER" id="PTHR23101:SF25">
    <property type="entry name" value="GTPASE-ACTIVATING PROTEIN AND VPS9 DOMAIN-CONTAINING PROTEIN 1"/>
    <property type="match status" value="1"/>
</dbReference>
<dbReference type="PROSITE" id="PS50018">
    <property type="entry name" value="RAS_GTPASE_ACTIV_2"/>
    <property type="match status" value="1"/>
</dbReference>
<dbReference type="PANTHER" id="PTHR23101">
    <property type="entry name" value="RAB GDP/GTP EXCHANGE FACTOR"/>
    <property type="match status" value="1"/>
</dbReference>
<evidence type="ECO:0000256" key="2">
    <source>
        <dbReference type="ARBA" id="ARBA00008489"/>
    </source>
</evidence>
<keyword evidence="4" id="KW-0344">Guanine-nucleotide releasing factor</keyword>
<protein>
    <recommendedName>
        <fullName evidence="11">VPS9 domain-containing protein</fullName>
    </recommendedName>
</protein>
<dbReference type="Gene3D" id="1.20.1050.80">
    <property type="entry name" value="VPS9 domain"/>
    <property type="match status" value="1"/>
</dbReference>
<organism evidence="9 10">
    <name type="scientific">Anaeramoeba ignava</name>
    <name type="common">Anaerobic marine amoeba</name>
    <dbReference type="NCBI Taxonomy" id="1746090"/>
    <lineage>
        <taxon>Eukaryota</taxon>
        <taxon>Metamonada</taxon>
        <taxon>Anaeramoebidae</taxon>
        <taxon>Anaeramoeba</taxon>
    </lineage>
</organism>
<dbReference type="GO" id="GO:0031267">
    <property type="term" value="F:small GTPase binding"/>
    <property type="evidence" value="ECO:0007669"/>
    <property type="project" value="TreeGrafter"/>
</dbReference>
<evidence type="ECO:0000256" key="6">
    <source>
        <dbReference type="SAM" id="Coils"/>
    </source>
</evidence>
<feature type="domain" description="VPS9" evidence="8">
    <location>
        <begin position="759"/>
        <end position="899"/>
    </location>
</feature>
<evidence type="ECO:0000313" key="9">
    <source>
        <dbReference type="EMBL" id="KAJ5079295.1"/>
    </source>
</evidence>
<reference evidence="9" key="1">
    <citation type="submission" date="2022-10" db="EMBL/GenBank/DDBJ databases">
        <title>Novel sulphate-reducing endosymbionts in the free-living metamonad Anaeramoeba.</title>
        <authorList>
            <person name="Jerlstrom-Hultqvist J."/>
            <person name="Cepicka I."/>
            <person name="Gallot-Lavallee L."/>
            <person name="Salas-Leiva D."/>
            <person name="Curtis B.A."/>
            <person name="Zahonova K."/>
            <person name="Pipaliya S."/>
            <person name="Dacks J."/>
            <person name="Roger A.J."/>
        </authorList>
    </citation>
    <scope>NUCLEOTIDE SEQUENCE</scope>
    <source>
        <strain evidence="9">BMAN</strain>
    </source>
</reference>
<dbReference type="GO" id="GO:0005085">
    <property type="term" value="F:guanyl-nucleotide exchange factor activity"/>
    <property type="evidence" value="ECO:0007669"/>
    <property type="project" value="UniProtKB-KW"/>
</dbReference>
<evidence type="ECO:0000259" key="8">
    <source>
        <dbReference type="PROSITE" id="PS51205"/>
    </source>
</evidence>
<dbReference type="SUPFAM" id="SSF109993">
    <property type="entry name" value="VPS9 domain"/>
    <property type="match status" value="1"/>
</dbReference>
<evidence type="ECO:0000256" key="1">
    <source>
        <dbReference type="ARBA" id="ARBA00004170"/>
    </source>
</evidence>
<accession>A0A9Q0LXV5</accession>
<dbReference type="InterPro" id="IPR045046">
    <property type="entry name" value="Vps9-like"/>
</dbReference>
<dbReference type="InterPro" id="IPR003123">
    <property type="entry name" value="VPS9"/>
</dbReference>
<evidence type="ECO:0000256" key="3">
    <source>
        <dbReference type="ARBA" id="ARBA00022583"/>
    </source>
</evidence>
<gene>
    <name evidence="9" type="ORF">M0811_04316</name>
</gene>
<dbReference type="GO" id="GO:0030139">
    <property type="term" value="C:endocytic vesicle"/>
    <property type="evidence" value="ECO:0007669"/>
    <property type="project" value="TreeGrafter"/>
</dbReference>
<dbReference type="GO" id="GO:0016020">
    <property type="term" value="C:membrane"/>
    <property type="evidence" value="ECO:0007669"/>
    <property type="project" value="UniProtKB-SubCell"/>
</dbReference>
<name>A0A9Q0LXV5_ANAIG</name>
<feature type="coiled-coil region" evidence="6">
    <location>
        <begin position="15"/>
        <end position="42"/>
    </location>
</feature>
<dbReference type="GO" id="GO:0005829">
    <property type="term" value="C:cytosol"/>
    <property type="evidence" value="ECO:0007669"/>
    <property type="project" value="TreeGrafter"/>
</dbReference>
<dbReference type="Pfam" id="PF02204">
    <property type="entry name" value="VPS9"/>
    <property type="match status" value="1"/>
</dbReference>
<comment type="subcellular location">
    <subcellularLocation>
        <location evidence="1">Membrane</location>
        <topology evidence="1">Peripheral membrane protein</topology>
    </subcellularLocation>
</comment>
<dbReference type="Proteomes" id="UP001149090">
    <property type="component" value="Unassembled WGS sequence"/>
</dbReference>
<dbReference type="SMART" id="SM00167">
    <property type="entry name" value="VPS9"/>
    <property type="match status" value="1"/>
</dbReference>
<evidence type="ECO:0008006" key="11">
    <source>
        <dbReference type="Google" id="ProtNLM"/>
    </source>
</evidence>
<evidence type="ECO:0000256" key="5">
    <source>
        <dbReference type="ARBA" id="ARBA00023136"/>
    </source>
</evidence>
<dbReference type="AlphaFoldDB" id="A0A9Q0LXV5"/>
<feature type="domain" description="Ras-GAP" evidence="7">
    <location>
        <begin position="161"/>
        <end position="293"/>
    </location>
</feature>
<dbReference type="EMBL" id="JAPDFW010000033">
    <property type="protein sequence ID" value="KAJ5079295.1"/>
    <property type="molecule type" value="Genomic_DNA"/>
</dbReference>
<dbReference type="InterPro" id="IPR037191">
    <property type="entry name" value="VPS9_dom_sf"/>
</dbReference>
<dbReference type="SUPFAM" id="SSF48350">
    <property type="entry name" value="GTPase activation domain, GAP"/>
    <property type="match status" value="1"/>
</dbReference>
<dbReference type="InterPro" id="IPR001936">
    <property type="entry name" value="RasGAP_dom"/>
</dbReference>
<comment type="similarity">
    <text evidence="2">Belongs to the GAPVD1 family.</text>
</comment>
<comment type="caution">
    <text evidence="9">The sequence shown here is derived from an EMBL/GenBank/DDBJ whole genome shotgun (WGS) entry which is preliminary data.</text>
</comment>
<keyword evidence="10" id="KW-1185">Reference proteome</keyword>
<evidence type="ECO:0000256" key="4">
    <source>
        <dbReference type="ARBA" id="ARBA00022658"/>
    </source>
</evidence>
<proteinExistence type="inferred from homology"/>
<sequence>MEKINQTLSSIQQQLKTQKICLEKEEKDMKEIRNKYNNLSENFMSTLVEGFNSISLMHKIKPETIVNQVEDIESWKVIKFGFLQSPLTFIQLHEYQKLYKLIRDSPKILAIAIMETPNLSEQDIQTLVYSAIPSIFSHFANEYEEKLFLIFVNECLKIRFVNYKEEKIHKILTTHQFLFQLLLMYCQNSHSYKYLISALKEPILDVIQTTNLKFTLVNLKDDNSQNDMITKKIVWFCKFFIVELKEKLKLLPQGIRWIASRILKISQKFKIRSHSIIRSFVFYIFLKPFILFPGKNLQELSKGFRKHNASKIFGENELNSFLDIFAQANPTFSSRMKEVKKGKQMIDPKYRITTALSTLSEIYKIHEILFNFAMKTKQKNFSQYPKIRENSIIKYVLRIGKPDFLIQEKDRKKYILLTRKEKKTQSINEVSSNEKQARNPRINLEKRSENIFQNANINIFDNPDIKPEISRKNYNLFEEDETQSKNIFNLEESSNDILFDDIEHKTPIKYPSFKQRVDSGIFSNLHDVFSINKYPLNESDSMNSNVPFVNLTETEKKLKLTLASMDDIRPEDGNNLIEILKAKRQLAQLSELLNLSCLIDTTLPLLKSLPKSVRKQNFVSLIKNIEMDATSEFDLKKILEKKYRYTELATKYEELIQEMSYKQNLYNQYVCCVISQHFFTKNWVKLKSFKDHLYNCSTFKQLNGGIVKFFQSIQDLILSDKMCTSFQGEDYKITSLVENYLLCHVYDEFFYPKFQSQLEKKDSDFSLKMTQIRRLVSPAFLQIPDDLWDESVWVLPILELSKVIRFKPPLSKAKVFCKSAQYIKSILFFRGREDAGADLVLPIIIYLIIISNPPNFPSNMKFIELFLDHKLLDHTQEYWFTISQSAFSYLNNLQLKTVQEFVSNFEEENQNK</sequence>
<evidence type="ECO:0000313" key="10">
    <source>
        <dbReference type="Proteomes" id="UP001149090"/>
    </source>
</evidence>
<dbReference type="GO" id="GO:0006897">
    <property type="term" value="P:endocytosis"/>
    <property type="evidence" value="ECO:0007669"/>
    <property type="project" value="UniProtKB-KW"/>
</dbReference>
<keyword evidence="6" id="KW-0175">Coiled coil</keyword>
<dbReference type="Gene3D" id="1.10.506.10">
    <property type="entry name" value="GTPase Activation - p120gap, domain 1"/>
    <property type="match status" value="1"/>
</dbReference>
<keyword evidence="5" id="KW-0472">Membrane</keyword>
<dbReference type="PROSITE" id="PS51205">
    <property type="entry name" value="VPS9"/>
    <property type="match status" value="1"/>
</dbReference>
<dbReference type="InterPro" id="IPR008936">
    <property type="entry name" value="Rho_GTPase_activation_prot"/>
</dbReference>